<evidence type="ECO:0000313" key="1">
    <source>
        <dbReference type="EMBL" id="KAK5577262.1"/>
    </source>
</evidence>
<accession>A0AAN7TNF8</accession>
<gene>
    <name evidence="1" type="ORF">RB653_002203</name>
</gene>
<reference evidence="1 2" key="1">
    <citation type="submission" date="2023-11" db="EMBL/GenBank/DDBJ databases">
        <title>Dfirmibasis_genome.</title>
        <authorList>
            <person name="Edelbroek B."/>
            <person name="Kjellin J."/>
            <person name="Jerlstrom-Hultqvist J."/>
            <person name="Soderbom F."/>
        </authorList>
    </citation>
    <scope>NUCLEOTIDE SEQUENCE [LARGE SCALE GENOMIC DNA]</scope>
    <source>
        <strain evidence="1 2">TNS-C-14</strain>
    </source>
</reference>
<protein>
    <submittedName>
        <fullName evidence="1">Uncharacterized protein</fullName>
    </submittedName>
</protein>
<evidence type="ECO:0000313" key="2">
    <source>
        <dbReference type="Proteomes" id="UP001344447"/>
    </source>
</evidence>
<proteinExistence type="predicted"/>
<keyword evidence="2" id="KW-1185">Reference proteome</keyword>
<name>A0AAN7TNF8_9MYCE</name>
<dbReference type="AlphaFoldDB" id="A0AAN7TNF8"/>
<dbReference type="Proteomes" id="UP001344447">
    <property type="component" value="Unassembled WGS sequence"/>
</dbReference>
<organism evidence="1 2">
    <name type="scientific">Dictyostelium firmibasis</name>
    <dbReference type="NCBI Taxonomy" id="79012"/>
    <lineage>
        <taxon>Eukaryota</taxon>
        <taxon>Amoebozoa</taxon>
        <taxon>Evosea</taxon>
        <taxon>Eumycetozoa</taxon>
        <taxon>Dictyostelia</taxon>
        <taxon>Dictyosteliales</taxon>
        <taxon>Dictyosteliaceae</taxon>
        <taxon>Dictyostelium</taxon>
    </lineage>
</organism>
<comment type="caution">
    <text evidence="1">The sequence shown here is derived from an EMBL/GenBank/DDBJ whole genome shotgun (WGS) entry which is preliminary data.</text>
</comment>
<sequence length="607" mass="70111">MKIKIKNVVDNECTLSNNSGSSGNSNINNNTNCFNTFYHPSDKTKINPYLVWPIKNQGENDYYCLNFLQIFDSPSPLKIKPIIFDYNNLIYSFNKDRIFLFKFIKESNEWILLKSLLINNENKSSFTNKTIHDYNKINNTITLISNEKIYNFKNIDENNENNITFEISSLETVLKYQFFSITSSPIIDLKWSNDGLKLLLITNKKLFLFKWELINKINFHNLFIYDEDIDNINNDFLKVEWIDNENFLITSYPSIQITNFEQPILKLPSNLIKPSIQLFEKSTIEEVEKKEDLLFIKPNINNNNNKNNNGSNTSIIESLFMVNQSINKTNTIFSLPTIAKPLIITESESIDIKDSPTIEVGTIVTNNKETFEKKGPNLLLFKIDNGDNYNNNNKIKIKILFKIQLNIDILTPNIITFNSECGLIAIGSTFSKYIQSFKITFKNGEYSIINHNNNNNNNNNYSIDNGGFETEFSKYKSKGLSILSDNRLYILGGEKLYEKGIGLSFKLTSNWKISLFISIEPIEFKLKNYEEINKEQQKEKQENQEKLSSSSSSMVSSSNFESFLNSQNLILNKLNSIENTLTNHSNRLSSIENSIDLITNHLKINKD</sequence>
<dbReference type="EMBL" id="JAVFKY010000004">
    <property type="protein sequence ID" value="KAK5577262.1"/>
    <property type="molecule type" value="Genomic_DNA"/>
</dbReference>